<organism evidence="1 2">
    <name type="scientific">Lates japonicus</name>
    <name type="common">Japanese lates</name>
    <dbReference type="NCBI Taxonomy" id="270547"/>
    <lineage>
        <taxon>Eukaryota</taxon>
        <taxon>Metazoa</taxon>
        <taxon>Chordata</taxon>
        <taxon>Craniata</taxon>
        <taxon>Vertebrata</taxon>
        <taxon>Euteleostomi</taxon>
        <taxon>Actinopterygii</taxon>
        <taxon>Neopterygii</taxon>
        <taxon>Teleostei</taxon>
        <taxon>Neoteleostei</taxon>
        <taxon>Acanthomorphata</taxon>
        <taxon>Carangaria</taxon>
        <taxon>Carangaria incertae sedis</taxon>
        <taxon>Centropomidae</taxon>
        <taxon>Lates</taxon>
    </lineage>
</organism>
<proteinExistence type="predicted"/>
<comment type="caution">
    <text evidence="1">The sequence shown here is derived from an EMBL/GenBank/DDBJ whole genome shotgun (WGS) entry which is preliminary data.</text>
</comment>
<dbReference type="GO" id="GO:0016301">
    <property type="term" value="F:kinase activity"/>
    <property type="evidence" value="ECO:0007669"/>
    <property type="project" value="UniProtKB-KW"/>
</dbReference>
<dbReference type="Proteomes" id="UP001279410">
    <property type="component" value="Unassembled WGS sequence"/>
</dbReference>
<name>A0AAD3RJM9_LATJO</name>
<dbReference type="EMBL" id="BRZM01001333">
    <property type="protein sequence ID" value="GLD72974.1"/>
    <property type="molecule type" value="Genomic_DNA"/>
</dbReference>
<accession>A0AAD3RJM9</accession>
<gene>
    <name evidence="1" type="ORF">AKAME5_002429900</name>
</gene>
<dbReference type="AlphaFoldDB" id="A0AAD3RJM9"/>
<reference evidence="1" key="1">
    <citation type="submission" date="2022-08" db="EMBL/GenBank/DDBJ databases">
        <title>Genome sequencing of akame (Lates japonicus).</title>
        <authorList>
            <person name="Hashiguchi Y."/>
            <person name="Takahashi H."/>
        </authorList>
    </citation>
    <scope>NUCLEOTIDE SEQUENCE</scope>
    <source>
        <strain evidence="1">Kochi</strain>
    </source>
</reference>
<protein>
    <submittedName>
        <fullName evidence="1">Serine/threonine-protein kinase MRCK alpha-like protein</fullName>
    </submittedName>
</protein>
<evidence type="ECO:0000313" key="2">
    <source>
        <dbReference type="Proteomes" id="UP001279410"/>
    </source>
</evidence>
<sequence>MMMIWDFACSSDQRCYNNGRSAASCGGIDGFTGGALGLCSIADLPCIFGLLQEWRIPDICHNNSGGSVEPHRLDCFSIFHTEKTRKFQQTVGFHQNQPARGSQGRGGVCSPPSNPHHLHHHHYFKNQQAGIMSGEVRLKKLEKLILDGPAQSNGQCLSVETLLDILVCLYDECNISPLRREKNILEFLDWEAQLRSMPWLATCLKPEEAAL</sequence>
<keyword evidence="2" id="KW-1185">Reference proteome</keyword>
<evidence type="ECO:0000313" key="1">
    <source>
        <dbReference type="EMBL" id="GLD72974.1"/>
    </source>
</evidence>
<keyword evidence="1" id="KW-0808">Transferase</keyword>
<dbReference type="Gene3D" id="3.30.200.20">
    <property type="entry name" value="Phosphorylase Kinase, domain 1"/>
    <property type="match status" value="1"/>
</dbReference>
<keyword evidence="1" id="KW-0418">Kinase</keyword>